<dbReference type="Proteomes" id="UP001381174">
    <property type="component" value="Unassembled WGS sequence"/>
</dbReference>
<dbReference type="InterPro" id="IPR000182">
    <property type="entry name" value="GNAT_dom"/>
</dbReference>
<keyword evidence="1" id="KW-0808">Transferase</keyword>
<evidence type="ECO:0000313" key="5">
    <source>
        <dbReference type="Proteomes" id="UP001381174"/>
    </source>
</evidence>
<evidence type="ECO:0000256" key="2">
    <source>
        <dbReference type="ARBA" id="ARBA00023315"/>
    </source>
</evidence>
<dbReference type="Gene3D" id="3.40.630.30">
    <property type="match status" value="1"/>
</dbReference>
<proteinExistence type="predicted"/>
<sequence>MELRHATAAEQAPIHALLARCALPTGDLAEARVDFVVAVEGDRLVGAVGLQQFGDTGLLRSLAVEESARGAGIGARLVRALEALARERGLRQLVLLTQTAEAFFAGRGYAPIDRQTVPARVQASAEFRSLCPASATCMTRTLEDAA</sequence>
<dbReference type="InterPro" id="IPR050832">
    <property type="entry name" value="Bact_Acetyltransf"/>
</dbReference>
<keyword evidence="2" id="KW-0012">Acyltransferase</keyword>
<evidence type="ECO:0000313" key="4">
    <source>
        <dbReference type="EMBL" id="MEI7037808.1"/>
    </source>
</evidence>
<dbReference type="Pfam" id="PF00583">
    <property type="entry name" value="Acetyltransf_1"/>
    <property type="match status" value="1"/>
</dbReference>
<dbReference type="PANTHER" id="PTHR43877">
    <property type="entry name" value="AMINOALKYLPHOSPHONATE N-ACETYLTRANSFERASE-RELATED-RELATED"/>
    <property type="match status" value="1"/>
</dbReference>
<organism evidence="4 5">
    <name type="scientific">Fulvimonas yonginensis</name>
    <dbReference type="NCBI Taxonomy" id="1495200"/>
    <lineage>
        <taxon>Bacteria</taxon>
        <taxon>Pseudomonadati</taxon>
        <taxon>Pseudomonadota</taxon>
        <taxon>Gammaproteobacteria</taxon>
        <taxon>Lysobacterales</taxon>
        <taxon>Rhodanobacteraceae</taxon>
        <taxon>Fulvimonas</taxon>
    </lineage>
</organism>
<dbReference type="InterPro" id="IPR016181">
    <property type="entry name" value="Acyl_CoA_acyltransferase"/>
</dbReference>
<dbReference type="CDD" id="cd04301">
    <property type="entry name" value="NAT_SF"/>
    <property type="match status" value="1"/>
</dbReference>
<feature type="domain" description="N-acetyltransferase" evidence="3">
    <location>
        <begin position="1"/>
        <end position="143"/>
    </location>
</feature>
<reference evidence="4 5" key="1">
    <citation type="journal article" date="2014" name="Int. J. Syst. Evol. Microbiol.">
        <title>Fulvimonas yonginensis sp. nov., isolated from greenhouse soil, and emended description of the genus Fulvimonas.</title>
        <authorList>
            <person name="Ahn J.H."/>
            <person name="Kim S.J."/>
            <person name="Weon H.Y."/>
            <person name="Hong S.B."/>
            <person name="Seok S.J."/>
            <person name="Kwon S.W."/>
        </authorList>
    </citation>
    <scope>NUCLEOTIDE SEQUENCE [LARGE SCALE GENOMIC DNA]</scope>
    <source>
        <strain evidence="4 5">KACC 16952</strain>
    </source>
</reference>
<gene>
    <name evidence="4" type="primary">arsN2</name>
    <name evidence="4" type="ORF">WAT24_13650</name>
</gene>
<comment type="caution">
    <text evidence="4">The sequence shown here is derived from an EMBL/GenBank/DDBJ whole genome shotgun (WGS) entry which is preliminary data.</text>
</comment>
<protein>
    <submittedName>
        <fullName evidence="4">Arsenic resistance N-acetyltransferase ArsN2</fullName>
    </submittedName>
</protein>
<name>A0ABU8JEW2_9GAMM</name>
<dbReference type="NCBIfam" id="NF040501">
    <property type="entry name" value="resist_ArsN2"/>
    <property type="match status" value="1"/>
</dbReference>
<evidence type="ECO:0000256" key="1">
    <source>
        <dbReference type="ARBA" id="ARBA00022679"/>
    </source>
</evidence>
<dbReference type="PROSITE" id="PS51186">
    <property type="entry name" value="GNAT"/>
    <property type="match status" value="1"/>
</dbReference>
<keyword evidence="5" id="KW-1185">Reference proteome</keyword>
<accession>A0ABU8JEW2</accession>
<evidence type="ECO:0000259" key="3">
    <source>
        <dbReference type="PROSITE" id="PS51186"/>
    </source>
</evidence>
<dbReference type="RefSeq" id="WP_336808446.1">
    <property type="nucleotide sequence ID" value="NZ_JBBBNY010000011.1"/>
</dbReference>
<dbReference type="EMBL" id="JBBBNY010000011">
    <property type="protein sequence ID" value="MEI7037808.1"/>
    <property type="molecule type" value="Genomic_DNA"/>
</dbReference>
<dbReference type="SUPFAM" id="SSF55729">
    <property type="entry name" value="Acyl-CoA N-acyltransferases (Nat)"/>
    <property type="match status" value="1"/>
</dbReference>